<proteinExistence type="predicted"/>
<reference evidence="2 3" key="1">
    <citation type="journal article" date="2024" name="J Genomics">
        <title>Draft genome sequencing and assembly of Favolaschia claudopus CIRM-BRFM 2984 isolated from oak limbs.</title>
        <authorList>
            <person name="Navarro D."/>
            <person name="Drula E."/>
            <person name="Chaduli D."/>
            <person name="Cazenave R."/>
            <person name="Ahrendt S."/>
            <person name="Wang J."/>
            <person name="Lipzen A."/>
            <person name="Daum C."/>
            <person name="Barry K."/>
            <person name="Grigoriev I.V."/>
            <person name="Favel A."/>
            <person name="Rosso M.N."/>
            <person name="Martin F."/>
        </authorList>
    </citation>
    <scope>NUCLEOTIDE SEQUENCE [LARGE SCALE GENOMIC DNA]</scope>
    <source>
        <strain evidence="2 3">CIRM-BRFM 2984</strain>
    </source>
</reference>
<dbReference type="Proteomes" id="UP001362999">
    <property type="component" value="Unassembled WGS sequence"/>
</dbReference>
<name>A0AAW0AA12_9AGAR</name>
<evidence type="ECO:0000256" key="1">
    <source>
        <dbReference type="SAM" id="MobiDB-lite"/>
    </source>
</evidence>
<dbReference type="AlphaFoldDB" id="A0AAW0AA12"/>
<dbReference type="EMBL" id="JAWWNJ010000077">
    <property type="protein sequence ID" value="KAK7005797.1"/>
    <property type="molecule type" value="Genomic_DNA"/>
</dbReference>
<organism evidence="2 3">
    <name type="scientific">Favolaschia claudopus</name>
    <dbReference type="NCBI Taxonomy" id="2862362"/>
    <lineage>
        <taxon>Eukaryota</taxon>
        <taxon>Fungi</taxon>
        <taxon>Dikarya</taxon>
        <taxon>Basidiomycota</taxon>
        <taxon>Agaricomycotina</taxon>
        <taxon>Agaricomycetes</taxon>
        <taxon>Agaricomycetidae</taxon>
        <taxon>Agaricales</taxon>
        <taxon>Marasmiineae</taxon>
        <taxon>Mycenaceae</taxon>
        <taxon>Favolaschia</taxon>
    </lineage>
</organism>
<evidence type="ECO:0000313" key="3">
    <source>
        <dbReference type="Proteomes" id="UP001362999"/>
    </source>
</evidence>
<sequence length="324" mass="34986">MPFSLSPTLNKFEQFLFTPLRLGSWNKASPPTTQPPAHSPLLESDIGLHGSMPGITTTIRVTYSYLEWPSSPKLGCDEHGGKFSRTRANTLRNRTIHRRQADQHFASISQVLEPHLPLVDGREIRVVDIFSKGAGLGLGLTAAPALTDDTRSTDECRIVPITEVAPGSLARERLHSQALATLTAAPTSDASRDDPSDPHVAQAVQKLRKSSLPLSPGIPKVSRPRSQSSPPGFSRPSLPLVPEAFSREGAKSKSESEVRGSGGTEEEQGRMATSVQNPNLKSRPPLPRMFPIVLLAAKLVLKEESKVRQMEGSNGGVEATSPCM</sequence>
<comment type="caution">
    <text evidence="2">The sequence shown here is derived from an EMBL/GenBank/DDBJ whole genome shotgun (WGS) entry which is preliminary data.</text>
</comment>
<feature type="compositionally biased region" description="Polar residues" evidence="1">
    <location>
        <begin position="271"/>
        <end position="280"/>
    </location>
</feature>
<keyword evidence="3" id="KW-1185">Reference proteome</keyword>
<protein>
    <submittedName>
        <fullName evidence="2">Uncharacterized protein</fullName>
    </submittedName>
</protein>
<gene>
    <name evidence="2" type="ORF">R3P38DRAFT_1717846</name>
</gene>
<evidence type="ECO:0000313" key="2">
    <source>
        <dbReference type="EMBL" id="KAK7005797.1"/>
    </source>
</evidence>
<feature type="compositionally biased region" description="Basic and acidic residues" evidence="1">
    <location>
        <begin position="245"/>
        <end position="258"/>
    </location>
</feature>
<accession>A0AAW0AA12</accession>
<feature type="region of interest" description="Disordered" evidence="1">
    <location>
        <begin position="183"/>
        <end position="285"/>
    </location>
</feature>